<proteinExistence type="predicted"/>
<keyword evidence="2" id="KW-1185">Reference proteome</keyword>
<reference evidence="1 2" key="1">
    <citation type="submission" date="2019-10" db="EMBL/GenBank/DDBJ databases">
        <title>Cognatihalovulum marinum gen. nov. sp. nov., a new member of the family Rhodobacteraceae isolated from deep seawater of the Northwest Indian Ocean.</title>
        <authorList>
            <person name="Ruan C."/>
            <person name="Wang J."/>
            <person name="Zheng X."/>
            <person name="Song L."/>
            <person name="Zhu Y."/>
            <person name="Huang Y."/>
            <person name="Lu Z."/>
            <person name="Du W."/>
            <person name="Huang L."/>
            <person name="Dai X."/>
        </authorList>
    </citation>
    <scope>NUCLEOTIDE SEQUENCE [LARGE SCALE GENOMIC DNA]</scope>
    <source>
        <strain evidence="1 2">2CG4</strain>
    </source>
</reference>
<gene>
    <name evidence="1" type="ORF">GE300_20050</name>
</gene>
<sequence length="253" mass="28686">MAENSGIEWTTHTFNPWIGCTKVSPACDHCYAEAWDARFGGERWGPHAPRTRTKSWRGPVKWNREAEGAVERPRVFCASLADVFDNHRSIDPVWRSDLWALVRQTPNLDWLLLTKRPQNIERYLPADWGQGYANVWLGTTIENQEEFDRRAHHLTAIPAAVRFLSMEPLLEPVDLRGAEGLDWIIAGGESGSSFRPADPDWFRRLRDQCAAAGRAFLFKQWGGANQSEIKALGRALDGVVHDGYPVPRRVEAV</sequence>
<evidence type="ECO:0000313" key="1">
    <source>
        <dbReference type="EMBL" id="MSU91871.1"/>
    </source>
</evidence>
<dbReference type="Pfam" id="PF07505">
    <property type="entry name" value="DUF5131"/>
    <property type="match status" value="1"/>
</dbReference>
<dbReference type="AlphaFoldDB" id="A0A6L5Z5M0"/>
<name>A0A6L5Z5M0_9RHOB</name>
<dbReference type="RefSeq" id="WP_154449302.1">
    <property type="nucleotide sequence ID" value="NZ_WIND01000028.1"/>
</dbReference>
<evidence type="ECO:0000313" key="2">
    <source>
        <dbReference type="Proteomes" id="UP000474957"/>
    </source>
</evidence>
<accession>A0A6L5Z5M0</accession>
<dbReference type="Proteomes" id="UP000474957">
    <property type="component" value="Unassembled WGS sequence"/>
</dbReference>
<comment type="caution">
    <text evidence="1">The sequence shown here is derived from an EMBL/GenBank/DDBJ whole genome shotgun (WGS) entry which is preliminary data.</text>
</comment>
<protein>
    <submittedName>
        <fullName evidence="1">DUF5131 family protein</fullName>
    </submittedName>
</protein>
<dbReference type="EMBL" id="WIND01000028">
    <property type="protein sequence ID" value="MSU91871.1"/>
    <property type="molecule type" value="Genomic_DNA"/>
</dbReference>
<organism evidence="1 2">
    <name type="scientific">Halovulum marinum</name>
    <dbReference type="NCBI Taxonomy" id="2662447"/>
    <lineage>
        <taxon>Bacteria</taxon>
        <taxon>Pseudomonadati</taxon>
        <taxon>Pseudomonadota</taxon>
        <taxon>Alphaproteobacteria</taxon>
        <taxon>Rhodobacterales</taxon>
        <taxon>Paracoccaceae</taxon>
        <taxon>Halovulum</taxon>
    </lineage>
</organism>
<dbReference type="InterPro" id="IPR011101">
    <property type="entry name" value="DUF5131"/>
</dbReference>